<comment type="caution">
    <text evidence="6">The sequence shown here is derived from an EMBL/GenBank/DDBJ whole genome shotgun (WGS) entry which is preliminary data.</text>
</comment>
<comment type="cofactor">
    <cofactor evidence="1">
        <name>Mg(2+)</name>
        <dbReference type="ChEBI" id="CHEBI:18420"/>
    </cofactor>
</comment>
<evidence type="ECO:0000256" key="4">
    <source>
        <dbReference type="ARBA" id="ARBA00022842"/>
    </source>
</evidence>
<evidence type="ECO:0000256" key="2">
    <source>
        <dbReference type="ARBA" id="ARBA00022723"/>
    </source>
</evidence>
<dbReference type="Pfam" id="PF00293">
    <property type="entry name" value="NUDIX"/>
    <property type="match status" value="1"/>
</dbReference>
<evidence type="ECO:0000259" key="5">
    <source>
        <dbReference type="PROSITE" id="PS51462"/>
    </source>
</evidence>
<protein>
    <submittedName>
        <fullName evidence="6">GDP-mannose mannosyl hydrolase</fullName>
    </submittedName>
</protein>
<dbReference type="InterPro" id="IPR015797">
    <property type="entry name" value="NUDIX_hydrolase-like_dom_sf"/>
</dbReference>
<dbReference type="PROSITE" id="PS51462">
    <property type="entry name" value="NUDIX"/>
    <property type="match status" value="1"/>
</dbReference>
<dbReference type="PIRSF" id="PIRSF037599">
    <property type="entry name" value="GDPMH"/>
    <property type="match status" value="1"/>
</dbReference>
<name>A0ABW1ANG5_9RHOO</name>
<keyword evidence="2" id="KW-0479">Metal-binding</keyword>
<dbReference type="CDD" id="cd03430">
    <property type="entry name" value="NUDIX_GDPMH_NudD"/>
    <property type="match status" value="1"/>
</dbReference>
<dbReference type="SUPFAM" id="SSF55811">
    <property type="entry name" value="Nudix"/>
    <property type="match status" value="1"/>
</dbReference>
<reference evidence="7" key="1">
    <citation type="journal article" date="2019" name="Int. J. Syst. Evol. Microbiol.">
        <title>The Global Catalogue of Microorganisms (GCM) 10K type strain sequencing project: providing services to taxonomists for standard genome sequencing and annotation.</title>
        <authorList>
            <consortium name="The Broad Institute Genomics Platform"/>
            <consortium name="The Broad Institute Genome Sequencing Center for Infectious Disease"/>
            <person name="Wu L."/>
            <person name="Ma J."/>
        </authorList>
    </citation>
    <scope>NUCLEOTIDE SEQUENCE [LARGE SCALE GENOMIC DNA]</scope>
    <source>
        <strain evidence="7">SHR3</strain>
    </source>
</reference>
<evidence type="ECO:0000256" key="3">
    <source>
        <dbReference type="ARBA" id="ARBA00022801"/>
    </source>
</evidence>
<keyword evidence="4" id="KW-0460">Magnesium</keyword>
<accession>A0ABW1ANG5</accession>
<dbReference type="PANTHER" id="PTHR43046:SF12">
    <property type="entry name" value="GDP-MANNOSE MANNOSYL HYDROLASE"/>
    <property type="match status" value="1"/>
</dbReference>
<feature type="domain" description="Nudix hydrolase" evidence="5">
    <location>
        <begin position="15"/>
        <end position="153"/>
    </location>
</feature>
<dbReference type="InterPro" id="IPR000086">
    <property type="entry name" value="NUDIX_hydrolase_dom"/>
</dbReference>
<dbReference type="NCBIfam" id="NF011963">
    <property type="entry name" value="PRK15434.1"/>
    <property type="match status" value="1"/>
</dbReference>
<proteinExistence type="predicted"/>
<organism evidence="6 7">
    <name type="scientific">Thauera sinica</name>
    <dbReference type="NCBI Taxonomy" id="2665146"/>
    <lineage>
        <taxon>Bacteria</taxon>
        <taxon>Pseudomonadati</taxon>
        <taxon>Pseudomonadota</taxon>
        <taxon>Betaproteobacteria</taxon>
        <taxon>Rhodocyclales</taxon>
        <taxon>Zoogloeaceae</taxon>
        <taxon>Thauera</taxon>
    </lineage>
</organism>
<keyword evidence="3 6" id="KW-0378">Hydrolase</keyword>
<sequence>MQFDSKRFVGLVDAMPLVSIDLLLHDPEGRVLLGRRLNRPAAGFWFVPGGRVLKGERLADALARIVRRELGPAVPLQGWTPAGAYEHFYDDNFAGVADVSTHYVVLPHVLHLEWGTPEIVPDDQHDDMMWLSVPELLARDDVHAYSKAYFLGR</sequence>
<dbReference type="GO" id="GO:0016787">
    <property type="term" value="F:hydrolase activity"/>
    <property type="evidence" value="ECO:0007669"/>
    <property type="project" value="UniProtKB-KW"/>
</dbReference>
<dbReference type="RefSeq" id="WP_096448373.1">
    <property type="nucleotide sequence ID" value="NZ_JBHSOG010000014.1"/>
</dbReference>
<dbReference type="EMBL" id="JBHSOG010000014">
    <property type="protein sequence ID" value="MFC5768700.1"/>
    <property type="molecule type" value="Genomic_DNA"/>
</dbReference>
<dbReference type="PANTHER" id="PTHR43046">
    <property type="entry name" value="GDP-MANNOSE MANNOSYL HYDROLASE"/>
    <property type="match status" value="1"/>
</dbReference>
<gene>
    <name evidence="6" type="ORF">ACFPTN_04890</name>
</gene>
<dbReference type="Proteomes" id="UP001595974">
    <property type="component" value="Unassembled WGS sequence"/>
</dbReference>
<dbReference type="Gene3D" id="3.90.79.10">
    <property type="entry name" value="Nucleoside Triphosphate Pyrophosphohydrolase"/>
    <property type="match status" value="1"/>
</dbReference>
<evidence type="ECO:0000256" key="1">
    <source>
        <dbReference type="ARBA" id="ARBA00001946"/>
    </source>
</evidence>
<evidence type="ECO:0000313" key="6">
    <source>
        <dbReference type="EMBL" id="MFC5768700.1"/>
    </source>
</evidence>
<evidence type="ECO:0000313" key="7">
    <source>
        <dbReference type="Proteomes" id="UP001595974"/>
    </source>
</evidence>
<keyword evidence="7" id="KW-1185">Reference proteome</keyword>
<dbReference type="InterPro" id="IPR033715">
    <property type="entry name" value="GDPMH"/>
</dbReference>